<name>A0ABY1P851_9BACT</name>
<evidence type="ECO:0000313" key="2">
    <source>
        <dbReference type="Proteomes" id="UP001157915"/>
    </source>
</evidence>
<organism evidence="1 2">
    <name type="scientific">Algoriphagus winogradskyi</name>
    <dbReference type="NCBI Taxonomy" id="237017"/>
    <lineage>
        <taxon>Bacteria</taxon>
        <taxon>Pseudomonadati</taxon>
        <taxon>Bacteroidota</taxon>
        <taxon>Cytophagia</taxon>
        <taxon>Cytophagales</taxon>
        <taxon>Cyclobacteriaceae</taxon>
        <taxon>Algoriphagus</taxon>
    </lineage>
</organism>
<dbReference type="SUPFAM" id="SSF82185">
    <property type="entry name" value="Histone H3 K4-specific methyltransferase SET7/9 N-terminal domain"/>
    <property type="match status" value="1"/>
</dbReference>
<proteinExistence type="predicted"/>
<dbReference type="EMBL" id="FXUA01000005">
    <property type="protein sequence ID" value="SMP27392.1"/>
    <property type="molecule type" value="Genomic_DNA"/>
</dbReference>
<protein>
    <recommendedName>
        <fullName evidence="3">MORN repeat variant</fullName>
    </recommendedName>
</protein>
<evidence type="ECO:0008006" key="3">
    <source>
        <dbReference type="Google" id="ProtNLM"/>
    </source>
</evidence>
<evidence type="ECO:0000313" key="1">
    <source>
        <dbReference type="EMBL" id="SMP27392.1"/>
    </source>
</evidence>
<reference evidence="1 2" key="1">
    <citation type="submission" date="2017-05" db="EMBL/GenBank/DDBJ databases">
        <authorList>
            <person name="Varghese N."/>
            <person name="Submissions S."/>
        </authorList>
    </citation>
    <scope>NUCLEOTIDE SEQUENCE [LARGE SCALE GENOMIC DNA]</scope>
    <source>
        <strain evidence="1 2">DSM 15360</strain>
    </source>
</reference>
<accession>A0ABY1P851</accession>
<dbReference type="RefSeq" id="WP_283413514.1">
    <property type="nucleotide sequence ID" value="NZ_FXUA01000005.1"/>
</dbReference>
<keyword evidence="2" id="KW-1185">Reference proteome</keyword>
<dbReference type="Proteomes" id="UP001157915">
    <property type="component" value="Unassembled WGS sequence"/>
</dbReference>
<gene>
    <name evidence="1" type="ORF">SAMN06265367_10552</name>
</gene>
<comment type="caution">
    <text evidence="1">The sequence shown here is derived from an EMBL/GenBank/DDBJ whole genome shotgun (WGS) entry which is preliminary data.</text>
</comment>
<dbReference type="Gene3D" id="2.20.110.10">
    <property type="entry name" value="Histone H3 K4-specific methyltransferase SET7/9 N-terminal domain"/>
    <property type="match status" value="1"/>
</dbReference>
<sequence length="183" mass="21269">MRIQNRNAILTKFSLSIIFLFGLNYYAFSQEYEFTLYYQDPCNNKTEYALNFSLEKDGIEFYPTFENGAAKLKTKGNYNLIHERQTIPITIDQEKNSHTIIISDIQEFIVTHDKHGYIFKACESSLNGDIIDYFGNGKVKFMGTFKNGHAIGFLTEFYANGEIRKIRLFDKEGYLIETILSNE</sequence>